<dbReference type="InterPro" id="IPR049326">
    <property type="entry name" value="Rhodopsin_dom_fungi"/>
</dbReference>
<dbReference type="Pfam" id="PF20684">
    <property type="entry name" value="Fung_rhodopsin"/>
    <property type="match status" value="1"/>
</dbReference>
<accession>A0ABR1V6Z8</accession>
<dbReference type="RefSeq" id="XP_066663706.1">
    <property type="nucleotide sequence ID" value="XM_066818014.1"/>
</dbReference>
<evidence type="ECO:0000256" key="3">
    <source>
        <dbReference type="ARBA" id="ARBA00022989"/>
    </source>
</evidence>
<evidence type="ECO:0000313" key="9">
    <source>
        <dbReference type="Proteomes" id="UP001433268"/>
    </source>
</evidence>
<evidence type="ECO:0000256" key="1">
    <source>
        <dbReference type="ARBA" id="ARBA00004141"/>
    </source>
</evidence>
<feature type="transmembrane region" description="Helical" evidence="6">
    <location>
        <begin position="169"/>
        <end position="193"/>
    </location>
</feature>
<proteinExistence type="inferred from homology"/>
<feature type="domain" description="Rhodopsin" evidence="7">
    <location>
        <begin position="10"/>
        <end position="194"/>
    </location>
</feature>
<protein>
    <recommendedName>
        <fullName evidence="7">Rhodopsin domain-containing protein</fullName>
    </recommendedName>
</protein>
<dbReference type="GeneID" id="92051074"/>
<feature type="transmembrane region" description="Helical" evidence="6">
    <location>
        <begin position="124"/>
        <end position="149"/>
    </location>
</feature>
<name>A0ABR1V6Z8_9PEZI</name>
<sequence>MILSTAAIGLRFWAPRQQKAPLMIDDWTATVALISHIGTTIPSMGISHHSRTSLVFIELPVVYRKGLGYSSHDFTPEQQEARNKTDRVFQMVLNILTRSTLGFVKLSALVFYRRLFCTGSKTTILGVLTWITIVVVVLWLLAFELFAGFQCGTGFSELSEGSMPDICTLVLPSSLGLAISDFLLDFWILVLPIPGRLRAADLNQPIWTDRLTRLVFYGILECGMAIIAVNLPSLWVLVVPLNTTELVDYVKSVLRKLSCLRGDDGSGVGSDPVGTRHADDIKSIESFSTGPMVTVEEPRHDYLQVRLSFPEDPESRSWGVIKA</sequence>
<evidence type="ECO:0000256" key="4">
    <source>
        <dbReference type="ARBA" id="ARBA00023136"/>
    </source>
</evidence>
<keyword evidence="9" id="KW-1185">Reference proteome</keyword>
<evidence type="ECO:0000256" key="5">
    <source>
        <dbReference type="ARBA" id="ARBA00038359"/>
    </source>
</evidence>
<comment type="caution">
    <text evidence="8">The sequence shown here is derived from an EMBL/GenBank/DDBJ whole genome shotgun (WGS) entry which is preliminary data.</text>
</comment>
<evidence type="ECO:0000256" key="6">
    <source>
        <dbReference type="SAM" id="Phobius"/>
    </source>
</evidence>
<keyword evidence="3 6" id="KW-1133">Transmembrane helix</keyword>
<keyword evidence="4 6" id="KW-0472">Membrane</keyword>
<dbReference type="InterPro" id="IPR052337">
    <property type="entry name" value="SAT4-like"/>
</dbReference>
<reference evidence="8 9" key="1">
    <citation type="submission" date="2023-01" db="EMBL/GenBank/DDBJ databases">
        <title>Analysis of 21 Apiospora genomes using comparative genomics revels a genus with tremendous synthesis potential of carbohydrate active enzymes and secondary metabolites.</title>
        <authorList>
            <person name="Sorensen T."/>
        </authorList>
    </citation>
    <scope>NUCLEOTIDE SEQUENCE [LARGE SCALE GENOMIC DNA]</scope>
    <source>
        <strain evidence="8 9">CBS 114990</strain>
    </source>
</reference>
<comment type="similarity">
    <text evidence="5">Belongs to the SAT4 family.</text>
</comment>
<comment type="subcellular location">
    <subcellularLocation>
        <location evidence="1">Membrane</location>
        <topology evidence="1">Multi-pass membrane protein</topology>
    </subcellularLocation>
</comment>
<keyword evidence="2 6" id="KW-0812">Transmembrane</keyword>
<evidence type="ECO:0000259" key="7">
    <source>
        <dbReference type="Pfam" id="PF20684"/>
    </source>
</evidence>
<evidence type="ECO:0000256" key="2">
    <source>
        <dbReference type="ARBA" id="ARBA00022692"/>
    </source>
</evidence>
<dbReference type="PANTHER" id="PTHR33048">
    <property type="entry name" value="PTH11-LIKE INTEGRAL MEMBRANE PROTEIN (AFU_ORTHOLOGUE AFUA_5G11245)"/>
    <property type="match status" value="1"/>
</dbReference>
<dbReference type="Proteomes" id="UP001433268">
    <property type="component" value="Unassembled WGS sequence"/>
</dbReference>
<feature type="transmembrane region" description="Helical" evidence="6">
    <location>
        <begin position="214"/>
        <end position="238"/>
    </location>
</feature>
<evidence type="ECO:0000313" key="8">
    <source>
        <dbReference type="EMBL" id="KAK8066953.1"/>
    </source>
</evidence>
<gene>
    <name evidence="8" type="ORF">PG997_013700</name>
</gene>
<organism evidence="8 9">
    <name type="scientific">Apiospora hydei</name>
    <dbReference type="NCBI Taxonomy" id="1337664"/>
    <lineage>
        <taxon>Eukaryota</taxon>
        <taxon>Fungi</taxon>
        <taxon>Dikarya</taxon>
        <taxon>Ascomycota</taxon>
        <taxon>Pezizomycotina</taxon>
        <taxon>Sordariomycetes</taxon>
        <taxon>Xylariomycetidae</taxon>
        <taxon>Amphisphaeriales</taxon>
        <taxon>Apiosporaceae</taxon>
        <taxon>Apiospora</taxon>
    </lineage>
</organism>
<dbReference type="EMBL" id="JAQQWN010000009">
    <property type="protein sequence ID" value="KAK8066953.1"/>
    <property type="molecule type" value="Genomic_DNA"/>
</dbReference>
<feature type="transmembrane region" description="Helical" evidence="6">
    <location>
        <begin position="91"/>
        <end position="112"/>
    </location>
</feature>
<dbReference type="PANTHER" id="PTHR33048:SF157">
    <property type="entry name" value="INTEGRAL MEMBRANE PROTEIN"/>
    <property type="match status" value="1"/>
</dbReference>